<feature type="binding site" evidence="10">
    <location>
        <position position="132"/>
    </location>
    <ligand>
        <name>Zn(2+)</name>
        <dbReference type="ChEBI" id="CHEBI:29105"/>
    </ligand>
</feature>
<dbReference type="Pfam" id="PF01475">
    <property type="entry name" value="FUR"/>
    <property type="match status" value="1"/>
</dbReference>
<evidence type="ECO:0000256" key="6">
    <source>
        <dbReference type="ARBA" id="ARBA00022833"/>
    </source>
</evidence>
<protein>
    <recommendedName>
        <fullName evidence="13">Transcriptional repressor</fullName>
    </recommendedName>
</protein>
<dbReference type="SUPFAM" id="SSF46785">
    <property type="entry name" value="Winged helix' DNA-binding domain"/>
    <property type="match status" value="1"/>
</dbReference>
<dbReference type="GO" id="GO:0005737">
    <property type="term" value="C:cytoplasm"/>
    <property type="evidence" value="ECO:0007669"/>
    <property type="project" value="UniProtKB-SubCell"/>
</dbReference>
<gene>
    <name evidence="11" type="ORF">A2438_02185</name>
</gene>
<keyword evidence="3" id="KW-0963">Cytoplasm</keyword>
<comment type="similarity">
    <text evidence="2">Belongs to the Fur family.</text>
</comment>
<dbReference type="FunFam" id="1.10.10.10:FF:000007">
    <property type="entry name" value="Ferric uptake regulation protein"/>
    <property type="match status" value="1"/>
</dbReference>
<comment type="cofactor">
    <cofactor evidence="10">
        <name>Zn(2+)</name>
        <dbReference type="ChEBI" id="CHEBI:29105"/>
    </cofactor>
    <text evidence="10">Binds 1 zinc ion per subunit.</text>
</comment>
<dbReference type="InterPro" id="IPR002481">
    <property type="entry name" value="FUR"/>
</dbReference>
<organism evidence="11 12">
    <name type="scientific">candidate division WOR-1 bacterium RIFOXYC2_FULL_46_14</name>
    <dbReference type="NCBI Taxonomy" id="1802587"/>
    <lineage>
        <taxon>Bacteria</taxon>
        <taxon>Bacillati</taxon>
        <taxon>Saganbacteria</taxon>
    </lineage>
</organism>
<dbReference type="PANTHER" id="PTHR33202">
    <property type="entry name" value="ZINC UPTAKE REGULATION PROTEIN"/>
    <property type="match status" value="1"/>
</dbReference>
<keyword evidence="8" id="KW-0238">DNA-binding</keyword>
<keyword evidence="9" id="KW-0804">Transcription</keyword>
<keyword evidence="5 10" id="KW-0479">Metal-binding</keyword>
<dbReference type="InterPro" id="IPR043135">
    <property type="entry name" value="Fur_C"/>
</dbReference>
<dbReference type="InterPro" id="IPR036390">
    <property type="entry name" value="WH_DNA-bd_sf"/>
</dbReference>
<dbReference type="CDD" id="cd07153">
    <property type="entry name" value="Fur_like"/>
    <property type="match status" value="1"/>
</dbReference>
<evidence type="ECO:0000256" key="7">
    <source>
        <dbReference type="ARBA" id="ARBA00023015"/>
    </source>
</evidence>
<evidence type="ECO:0000256" key="1">
    <source>
        <dbReference type="ARBA" id="ARBA00004496"/>
    </source>
</evidence>
<evidence type="ECO:0000256" key="8">
    <source>
        <dbReference type="ARBA" id="ARBA00023125"/>
    </source>
</evidence>
<keyword evidence="7" id="KW-0805">Transcription regulation</keyword>
<comment type="subcellular location">
    <subcellularLocation>
        <location evidence="1">Cytoplasm</location>
    </subcellularLocation>
</comment>
<dbReference type="EMBL" id="MEUJ01000002">
    <property type="protein sequence ID" value="OGC41067.1"/>
    <property type="molecule type" value="Genomic_DNA"/>
</dbReference>
<dbReference type="Gene3D" id="1.10.10.10">
    <property type="entry name" value="Winged helix-like DNA-binding domain superfamily/Winged helix DNA-binding domain"/>
    <property type="match status" value="1"/>
</dbReference>
<evidence type="ECO:0000256" key="5">
    <source>
        <dbReference type="ARBA" id="ARBA00022723"/>
    </source>
</evidence>
<dbReference type="GO" id="GO:1900376">
    <property type="term" value="P:regulation of secondary metabolite biosynthetic process"/>
    <property type="evidence" value="ECO:0007669"/>
    <property type="project" value="TreeGrafter"/>
</dbReference>
<dbReference type="InterPro" id="IPR036388">
    <property type="entry name" value="WH-like_DNA-bd_sf"/>
</dbReference>
<dbReference type="GO" id="GO:0045892">
    <property type="term" value="P:negative regulation of DNA-templated transcription"/>
    <property type="evidence" value="ECO:0007669"/>
    <property type="project" value="TreeGrafter"/>
</dbReference>
<dbReference type="GO" id="GO:0003700">
    <property type="term" value="F:DNA-binding transcription factor activity"/>
    <property type="evidence" value="ECO:0007669"/>
    <property type="project" value="InterPro"/>
</dbReference>
<feature type="binding site" evidence="10">
    <location>
        <position position="94"/>
    </location>
    <ligand>
        <name>Zn(2+)</name>
        <dbReference type="ChEBI" id="CHEBI:29105"/>
    </ligand>
</feature>
<proteinExistence type="inferred from homology"/>
<evidence type="ECO:0000313" key="11">
    <source>
        <dbReference type="EMBL" id="OGC41067.1"/>
    </source>
</evidence>
<evidence type="ECO:0008006" key="13">
    <source>
        <dbReference type="Google" id="ProtNLM"/>
    </source>
</evidence>
<name>A0A1F4U854_UNCSA</name>
<dbReference type="GO" id="GO:0000976">
    <property type="term" value="F:transcription cis-regulatory region binding"/>
    <property type="evidence" value="ECO:0007669"/>
    <property type="project" value="TreeGrafter"/>
</dbReference>
<reference evidence="11 12" key="1">
    <citation type="journal article" date="2016" name="Nat. Commun.">
        <title>Thousands of microbial genomes shed light on interconnected biogeochemical processes in an aquifer system.</title>
        <authorList>
            <person name="Anantharaman K."/>
            <person name="Brown C.T."/>
            <person name="Hug L.A."/>
            <person name="Sharon I."/>
            <person name="Castelle C.J."/>
            <person name="Probst A.J."/>
            <person name="Thomas B.C."/>
            <person name="Singh A."/>
            <person name="Wilkins M.J."/>
            <person name="Karaoz U."/>
            <person name="Brodie E.L."/>
            <person name="Williams K.H."/>
            <person name="Hubbard S.S."/>
            <person name="Banfield J.F."/>
        </authorList>
    </citation>
    <scope>NUCLEOTIDE SEQUENCE [LARGE SCALE GENOMIC DNA]</scope>
</reference>
<feature type="binding site" evidence="10">
    <location>
        <position position="91"/>
    </location>
    <ligand>
        <name>Zn(2+)</name>
        <dbReference type="ChEBI" id="CHEBI:29105"/>
    </ligand>
</feature>
<dbReference type="Proteomes" id="UP000179242">
    <property type="component" value="Unassembled WGS sequence"/>
</dbReference>
<accession>A0A1F4U854</accession>
<evidence type="ECO:0000256" key="10">
    <source>
        <dbReference type="PIRSR" id="PIRSR602481-1"/>
    </source>
</evidence>
<keyword evidence="4" id="KW-0678">Repressor</keyword>
<keyword evidence="6 10" id="KW-0862">Zinc</keyword>
<feature type="binding site" evidence="10">
    <location>
        <position position="129"/>
    </location>
    <ligand>
        <name>Zn(2+)</name>
        <dbReference type="ChEBI" id="CHEBI:29105"/>
    </ligand>
</feature>
<evidence type="ECO:0000256" key="9">
    <source>
        <dbReference type="ARBA" id="ARBA00023163"/>
    </source>
</evidence>
<evidence type="ECO:0000313" key="12">
    <source>
        <dbReference type="Proteomes" id="UP000179242"/>
    </source>
</evidence>
<dbReference type="Gene3D" id="3.30.1490.190">
    <property type="match status" value="1"/>
</dbReference>
<evidence type="ECO:0000256" key="3">
    <source>
        <dbReference type="ARBA" id="ARBA00022490"/>
    </source>
</evidence>
<comment type="caution">
    <text evidence="11">The sequence shown here is derived from an EMBL/GenBank/DDBJ whole genome shotgun (WGS) entry which is preliminary data.</text>
</comment>
<evidence type="ECO:0000256" key="4">
    <source>
        <dbReference type="ARBA" id="ARBA00022491"/>
    </source>
</evidence>
<dbReference type="GO" id="GO:0008270">
    <property type="term" value="F:zinc ion binding"/>
    <property type="evidence" value="ECO:0007669"/>
    <property type="project" value="TreeGrafter"/>
</dbReference>
<dbReference type="AlphaFoldDB" id="A0A1F4U854"/>
<evidence type="ECO:0000256" key="2">
    <source>
        <dbReference type="ARBA" id="ARBA00007957"/>
    </source>
</evidence>
<sequence length="134" mass="15681">MELLQKKLKEKRIRPSFHRIKILKYLDRHRTHPTVDEIYEALVKEVPSLSKTTVYNTLELFSKKGIIGNLTISGSEKRYDFENKAHSHFLCKKCGKIFDIDKVDCPCENNRAVRGHKIDEVHLYFKGVCKSCLM</sequence>
<dbReference type="PANTHER" id="PTHR33202:SF8">
    <property type="entry name" value="PEROXIDE-RESPONSIVE REPRESSOR PERR"/>
    <property type="match status" value="1"/>
</dbReference>